<accession>A0A915E6G8</accession>
<protein>
    <submittedName>
        <fullName evidence="2">Uncharacterized protein</fullName>
    </submittedName>
</protein>
<dbReference type="Proteomes" id="UP000887574">
    <property type="component" value="Unplaced"/>
</dbReference>
<sequence length="163" mass="18419">MDRRLTHLLEHYVQTDDDRGVVDCLVEAVIKSCGEEIDQAIAVSPAASTSGNLFLLEQDSSNFNVVLQRRVKAVADNVAIARAFKHFRSDILSNCTALVENLWRTDAYREQLAHLRPLFLGSNPVEENLLLNYTNRNQQYTLNSNINDQKKKAVAMSLAFQCH</sequence>
<name>A0A915E6G8_9BILA</name>
<proteinExistence type="predicted"/>
<dbReference type="AlphaFoldDB" id="A0A915E6G8"/>
<keyword evidence="1" id="KW-1185">Reference proteome</keyword>
<reference evidence="2" key="1">
    <citation type="submission" date="2022-11" db="UniProtKB">
        <authorList>
            <consortium name="WormBaseParasite"/>
        </authorList>
    </citation>
    <scope>IDENTIFICATION</scope>
</reference>
<organism evidence="1 2">
    <name type="scientific">Ditylenchus dipsaci</name>
    <dbReference type="NCBI Taxonomy" id="166011"/>
    <lineage>
        <taxon>Eukaryota</taxon>
        <taxon>Metazoa</taxon>
        <taxon>Ecdysozoa</taxon>
        <taxon>Nematoda</taxon>
        <taxon>Chromadorea</taxon>
        <taxon>Rhabditida</taxon>
        <taxon>Tylenchina</taxon>
        <taxon>Tylenchomorpha</taxon>
        <taxon>Sphaerularioidea</taxon>
        <taxon>Anguinidae</taxon>
        <taxon>Anguininae</taxon>
        <taxon>Ditylenchus</taxon>
    </lineage>
</organism>
<dbReference type="WBParaSite" id="jg3074">
    <property type="protein sequence ID" value="jg3074"/>
    <property type="gene ID" value="jg3074"/>
</dbReference>
<evidence type="ECO:0000313" key="2">
    <source>
        <dbReference type="WBParaSite" id="jg3074"/>
    </source>
</evidence>
<evidence type="ECO:0000313" key="1">
    <source>
        <dbReference type="Proteomes" id="UP000887574"/>
    </source>
</evidence>